<gene>
    <name evidence="1" type="ORF">TsocGM_24955</name>
</gene>
<proteinExistence type="predicted"/>
<keyword evidence="2" id="KW-1185">Reference proteome</keyword>
<evidence type="ECO:0000313" key="2">
    <source>
        <dbReference type="Proteomes" id="UP000280296"/>
    </source>
</evidence>
<organism evidence="1 2">
    <name type="scientific">Tautonia sociabilis</name>
    <dbReference type="NCBI Taxonomy" id="2080755"/>
    <lineage>
        <taxon>Bacteria</taxon>
        <taxon>Pseudomonadati</taxon>
        <taxon>Planctomycetota</taxon>
        <taxon>Planctomycetia</taxon>
        <taxon>Isosphaerales</taxon>
        <taxon>Isosphaeraceae</taxon>
        <taxon>Tautonia</taxon>
    </lineage>
</organism>
<reference evidence="1 2" key="1">
    <citation type="submission" date="2018-12" db="EMBL/GenBank/DDBJ databases">
        <authorList>
            <person name="Toschakov S.V."/>
        </authorList>
    </citation>
    <scope>NUCLEOTIDE SEQUENCE [LARGE SCALE GENOMIC DNA]</scope>
    <source>
        <strain evidence="1 2">GM2012</strain>
    </source>
</reference>
<evidence type="ECO:0000313" key="1">
    <source>
        <dbReference type="EMBL" id="RUL81584.1"/>
    </source>
</evidence>
<name>A0A432MC31_9BACT</name>
<accession>A0A432MC31</accession>
<sequence>MLPSMFLPTLLWLGQSPGITFLAPMPPGPQPDYARPVLEQGGGVIPPDPVIVCIHRPAELPFDRAQVDRAASRIHQVLQWSRLREARSFATLGPPAGSPRRLIPRQTPSPSDRLRLRALSDAIDRHWQLFEARLSEVRMFQHRPEEAQLACQRAAEAWDALLGLIQQAPNPLPADLAEEVAEVDGLVELLRFDSF</sequence>
<reference evidence="1 2" key="2">
    <citation type="submission" date="2019-01" db="EMBL/GenBank/DDBJ databases">
        <title>Tautonia sociabilis, a novel thermotolerant planctomycete of Isosphaeraceae family, isolated from a 4000 m deep subterranean habitat.</title>
        <authorList>
            <person name="Kovaleva O.L."/>
            <person name="Elcheninov A.G."/>
            <person name="Van Heerden E."/>
            <person name="Toshchakov S.V."/>
            <person name="Novikov A."/>
            <person name="Bonch-Osmolovskaya E.A."/>
            <person name="Kublanov I.V."/>
        </authorList>
    </citation>
    <scope>NUCLEOTIDE SEQUENCE [LARGE SCALE GENOMIC DNA]</scope>
    <source>
        <strain evidence="1 2">GM2012</strain>
    </source>
</reference>
<dbReference type="AlphaFoldDB" id="A0A432MC31"/>
<dbReference type="OrthoDB" id="9836585at2"/>
<dbReference type="RefSeq" id="WP_126728179.1">
    <property type="nucleotide sequence ID" value="NZ_RYZH01000091.1"/>
</dbReference>
<protein>
    <submittedName>
        <fullName evidence="1">Uncharacterized protein</fullName>
    </submittedName>
</protein>
<dbReference type="EMBL" id="RYZH01000091">
    <property type="protein sequence ID" value="RUL81584.1"/>
    <property type="molecule type" value="Genomic_DNA"/>
</dbReference>
<dbReference type="Proteomes" id="UP000280296">
    <property type="component" value="Unassembled WGS sequence"/>
</dbReference>
<comment type="caution">
    <text evidence="1">The sequence shown here is derived from an EMBL/GenBank/DDBJ whole genome shotgun (WGS) entry which is preliminary data.</text>
</comment>